<dbReference type="HOGENOM" id="CLU_2154966_0_0_5"/>
<feature type="region of interest" description="Disordered" evidence="1">
    <location>
        <begin position="78"/>
        <end position="111"/>
    </location>
</feature>
<keyword evidence="3" id="KW-1185">Reference proteome</keyword>
<evidence type="ECO:0008006" key="4">
    <source>
        <dbReference type="Google" id="ProtNLM"/>
    </source>
</evidence>
<gene>
    <name evidence="2" type="ordered locus">KVU_1924</name>
</gene>
<dbReference type="AlphaFoldDB" id="F9Y4F0"/>
<organism evidence="2 3">
    <name type="scientific">Ketogulonicigenium vulgare (strain WSH-001)</name>
    <dbReference type="NCBI Taxonomy" id="759362"/>
    <lineage>
        <taxon>Bacteria</taxon>
        <taxon>Pseudomonadati</taxon>
        <taxon>Pseudomonadota</taxon>
        <taxon>Alphaproteobacteria</taxon>
        <taxon>Rhodobacterales</taxon>
        <taxon>Roseobacteraceae</taxon>
        <taxon>Ketogulonicigenium</taxon>
    </lineage>
</organism>
<dbReference type="RefSeq" id="WP_013385133.1">
    <property type="nucleotide sequence ID" value="NC_017384.1"/>
</dbReference>
<protein>
    <recommendedName>
        <fullName evidence="4">FlgN-like protein</fullName>
    </recommendedName>
</protein>
<evidence type="ECO:0000256" key="1">
    <source>
        <dbReference type="SAM" id="MobiDB-lite"/>
    </source>
</evidence>
<reference evidence="2 3" key="1">
    <citation type="journal article" date="2011" name="J. Bacteriol.">
        <title>Complete genome sequence of the industrial strain Ketogulonicigenium vulgare WSH-001.</title>
        <authorList>
            <person name="Liu L."/>
            <person name="Li Y."/>
            <person name="Zhang J."/>
            <person name="Zhou Z."/>
            <person name="Liu J."/>
            <person name="Li X."/>
            <person name="Zhou J."/>
            <person name="Du G."/>
            <person name="Wang L."/>
            <person name="Chen J."/>
        </authorList>
    </citation>
    <scope>NUCLEOTIDE SEQUENCE [LARGE SCALE GENOMIC DNA]</scope>
    <source>
        <strain evidence="2 3">WSH-001</strain>
    </source>
</reference>
<evidence type="ECO:0000313" key="2">
    <source>
        <dbReference type="EMBL" id="AEM41763.1"/>
    </source>
</evidence>
<accession>F9Y4F0</accession>
<sequence length="111" mass="12049">MPRNPPAQRILALFESERRGIMAADFTALDVLRTEKEALLAQLEHGMPQLSAADLARISQAAQRNQGLIAAALRGLRDAHQPKPRPSFSTYSASGDRAAYPAAPPAFERKA</sequence>
<name>F9Y4F0_KETVW</name>
<dbReference type="KEGG" id="kvl:KVU_1924"/>
<proteinExistence type="predicted"/>
<evidence type="ECO:0000313" key="3">
    <source>
        <dbReference type="Proteomes" id="UP000000692"/>
    </source>
</evidence>
<dbReference type="EMBL" id="CP002018">
    <property type="protein sequence ID" value="AEM41763.1"/>
    <property type="molecule type" value="Genomic_DNA"/>
</dbReference>
<dbReference type="Proteomes" id="UP000000692">
    <property type="component" value="Chromosome"/>
</dbReference>